<evidence type="ECO:0000256" key="7">
    <source>
        <dbReference type="ARBA" id="ARBA00023136"/>
    </source>
</evidence>
<evidence type="ECO:0000256" key="9">
    <source>
        <dbReference type="ARBA" id="ARBA00050025"/>
    </source>
</evidence>
<dbReference type="InterPro" id="IPR024041">
    <property type="entry name" value="NH4_transpt_AmtB-like_dom"/>
</dbReference>
<feature type="transmembrane region" description="Helical" evidence="10">
    <location>
        <begin position="393"/>
        <end position="409"/>
    </location>
</feature>
<feature type="transmembrane region" description="Helical" evidence="10">
    <location>
        <begin position="366"/>
        <end position="387"/>
    </location>
</feature>
<dbReference type="GO" id="GO:0005886">
    <property type="term" value="C:plasma membrane"/>
    <property type="evidence" value="ECO:0007669"/>
    <property type="project" value="UniProtKB-SubCell"/>
</dbReference>
<dbReference type="InterPro" id="IPR018047">
    <property type="entry name" value="Ammonium_transpt_CS"/>
</dbReference>
<dbReference type="PROSITE" id="PS01219">
    <property type="entry name" value="AMMONIUM_TRANSP"/>
    <property type="match status" value="1"/>
</dbReference>
<dbReference type="GO" id="GO:0008519">
    <property type="term" value="F:ammonium channel activity"/>
    <property type="evidence" value="ECO:0007669"/>
    <property type="project" value="InterPro"/>
</dbReference>
<sequence length="522" mass="53605">MKKTITTLLAGVSMLFALSAPVHAEDAKPAASAPVASAAAPAASAPEAAPVAAAPAAAPVAAPAAAAPAEAAPAAPAAAPVPNKGDTAWMMVSTILVIMMSIPGLALFYGGLVRSKNMLSILLQVFTIFALIIVLWCVYGYSLAFTEGNAFVGKFDRLFLNGIWDPAKATFATAATFSKGVVIPEFVYVVFQATFAAITCGLIVGSFAERAKFTAVLAFVVLWFTFAYLPVAHMVWFWTGPDAIKDAATLATETAKAGFLWQKGALDFAGGTVVHINAAVAGLVGAYMMGKRVGYGRESMAPHSLTMTMIGASLLWVGWFGFNAGSALEAGDVAALAFVNTLLATAAATMSWLLGEWIVKGKPSMLGAASGAVAGLVAITPACGYVGPMGALIMGLLAGVICLWGVNGLKRLLGADDSLDVFGVHGVGGILGALLTGVFASPSLGGQGIFDYVTNKMSADPYSIVSQVTIQGTAIGTTVIWSAVVSLIAYKLVDVVIGLRVPEEEEREGLDITSHGESAYHA</sequence>
<feature type="transmembrane region" description="Helical" evidence="10">
    <location>
        <begin position="334"/>
        <end position="354"/>
    </location>
</feature>
<protein>
    <recommendedName>
        <fullName evidence="9 10">Ammonium transporter</fullName>
    </recommendedName>
</protein>
<evidence type="ECO:0000313" key="14">
    <source>
        <dbReference type="EMBL" id="MCP2011834.1"/>
    </source>
</evidence>
<dbReference type="Proteomes" id="UP001162889">
    <property type="component" value="Unassembled WGS sequence"/>
</dbReference>
<evidence type="ECO:0000256" key="5">
    <source>
        <dbReference type="ARBA" id="ARBA00022692"/>
    </source>
</evidence>
<keyword evidence="11" id="KW-0732">Signal</keyword>
<keyword evidence="3 10" id="KW-0813">Transport</keyword>
<comment type="subcellular location">
    <subcellularLocation>
        <location evidence="1 10">Cell membrane</location>
        <topology evidence="1 10">Multi-pass membrane protein</topology>
    </subcellularLocation>
</comment>
<evidence type="ECO:0000256" key="10">
    <source>
        <dbReference type="RuleBase" id="RU362002"/>
    </source>
</evidence>
<name>A0AA41HI52_9BURK</name>
<evidence type="ECO:0000313" key="16">
    <source>
        <dbReference type="Proteomes" id="UP001162889"/>
    </source>
</evidence>
<feature type="transmembrane region" description="Helical" evidence="10">
    <location>
        <begin position="215"/>
        <end position="238"/>
    </location>
</feature>
<feature type="transmembrane region" description="Helical" evidence="10">
    <location>
        <begin position="121"/>
        <end position="141"/>
    </location>
</feature>
<dbReference type="NCBIfam" id="TIGR00836">
    <property type="entry name" value="amt"/>
    <property type="match status" value="1"/>
</dbReference>
<dbReference type="FunFam" id="1.10.3430.10:FF:000007">
    <property type="entry name" value="Ammonium transporter"/>
    <property type="match status" value="1"/>
</dbReference>
<accession>A0AA41HI52</accession>
<organism evidence="13 15">
    <name type="scientific">Duganella violaceipulchra</name>
    <dbReference type="NCBI Taxonomy" id="2849652"/>
    <lineage>
        <taxon>Bacteria</taxon>
        <taxon>Pseudomonadati</taxon>
        <taxon>Pseudomonadota</taxon>
        <taxon>Betaproteobacteria</taxon>
        <taxon>Burkholderiales</taxon>
        <taxon>Oxalobacteraceae</taxon>
        <taxon>Telluria group</taxon>
        <taxon>Duganella</taxon>
    </lineage>
</organism>
<keyword evidence="6 10" id="KW-1133">Transmembrane helix</keyword>
<feature type="transmembrane region" description="Helical" evidence="10">
    <location>
        <begin position="464"/>
        <end position="490"/>
    </location>
</feature>
<dbReference type="EMBL" id="JALJZU010000013">
    <property type="protein sequence ID" value="MCP2011834.1"/>
    <property type="molecule type" value="Genomic_DNA"/>
</dbReference>
<proteinExistence type="inferred from homology"/>
<feature type="transmembrane region" description="Helical" evidence="10">
    <location>
        <begin position="301"/>
        <end position="322"/>
    </location>
</feature>
<dbReference type="EMBL" id="JAHTGR010000015">
    <property type="protein sequence ID" value="MBV6324233.1"/>
    <property type="molecule type" value="Genomic_DNA"/>
</dbReference>
<evidence type="ECO:0000256" key="6">
    <source>
        <dbReference type="ARBA" id="ARBA00022989"/>
    </source>
</evidence>
<gene>
    <name evidence="13" type="primary">amt</name>
    <name evidence="13" type="ORF">KVP70_25155</name>
    <name evidence="14" type="ORF">L1274_005588</name>
</gene>
<evidence type="ECO:0000313" key="15">
    <source>
        <dbReference type="Proteomes" id="UP001155901"/>
    </source>
</evidence>
<feature type="domain" description="Ammonium transporter AmtB-like" evidence="12">
    <location>
        <begin position="88"/>
        <end position="520"/>
    </location>
</feature>
<dbReference type="PANTHER" id="PTHR43029">
    <property type="entry name" value="AMMONIUM TRANSPORTER MEP2"/>
    <property type="match status" value="1"/>
</dbReference>
<keyword evidence="16" id="KW-1185">Reference proteome</keyword>
<feature type="transmembrane region" description="Helical" evidence="10">
    <location>
        <begin position="268"/>
        <end position="289"/>
    </location>
</feature>
<feature type="transmembrane region" description="Helical" evidence="10">
    <location>
        <begin position="88"/>
        <end position="109"/>
    </location>
</feature>
<dbReference type="RefSeq" id="WP_217945168.1">
    <property type="nucleotide sequence ID" value="NZ_JAHTGR010000015.1"/>
</dbReference>
<comment type="caution">
    <text evidence="13">The sequence shown here is derived from an EMBL/GenBank/DDBJ whole genome shotgun (WGS) entry which is preliminary data.</text>
</comment>
<keyword evidence="4" id="KW-1003">Cell membrane</keyword>
<reference evidence="13" key="1">
    <citation type="submission" date="2021-07" db="EMBL/GenBank/DDBJ databases">
        <title>Characterization of violacein-producing bacteria and related species.</title>
        <authorList>
            <person name="Wilson H.S."/>
            <person name="De Leon M.E."/>
        </authorList>
    </citation>
    <scope>NUCLEOTIDE SEQUENCE</scope>
    <source>
        <strain evidence="13">HSC-15S17</strain>
    </source>
</reference>
<evidence type="ECO:0000256" key="2">
    <source>
        <dbReference type="ARBA" id="ARBA00005887"/>
    </source>
</evidence>
<evidence type="ECO:0000256" key="4">
    <source>
        <dbReference type="ARBA" id="ARBA00022475"/>
    </source>
</evidence>
<keyword evidence="5 10" id="KW-0812">Transmembrane</keyword>
<reference evidence="14" key="2">
    <citation type="submission" date="2022-03" db="EMBL/GenBank/DDBJ databases">
        <title>Genome Encyclopedia of Bacteria and Archaea VI: Functional Genomics of Type Strains.</title>
        <authorList>
            <person name="Whitman W."/>
        </authorList>
    </citation>
    <scope>NUCLEOTIDE SEQUENCE</scope>
    <source>
        <strain evidence="14">HSC-15S17</strain>
    </source>
</reference>
<dbReference type="PANTHER" id="PTHR43029:SF10">
    <property type="entry name" value="AMMONIUM TRANSPORTER MEP2"/>
    <property type="match status" value="1"/>
</dbReference>
<keyword evidence="7 10" id="KW-0472">Membrane</keyword>
<feature type="signal peptide" evidence="11">
    <location>
        <begin position="1"/>
        <end position="24"/>
    </location>
</feature>
<keyword evidence="8 10" id="KW-0924">Ammonia transport</keyword>
<dbReference type="Proteomes" id="UP001155901">
    <property type="component" value="Unassembled WGS sequence"/>
</dbReference>
<evidence type="ECO:0000256" key="3">
    <source>
        <dbReference type="ARBA" id="ARBA00022448"/>
    </source>
</evidence>
<comment type="similarity">
    <text evidence="2 10">Belongs to the ammonia transporter channel (TC 1.A.11.2) family.</text>
</comment>
<dbReference type="AlphaFoldDB" id="A0AA41HI52"/>
<evidence type="ECO:0000259" key="12">
    <source>
        <dbReference type="Pfam" id="PF00909"/>
    </source>
</evidence>
<evidence type="ECO:0000256" key="1">
    <source>
        <dbReference type="ARBA" id="ARBA00004651"/>
    </source>
</evidence>
<dbReference type="InterPro" id="IPR001905">
    <property type="entry name" value="Ammonium_transpt"/>
</dbReference>
<evidence type="ECO:0000256" key="11">
    <source>
        <dbReference type="SAM" id="SignalP"/>
    </source>
</evidence>
<feature type="transmembrane region" description="Helical" evidence="10">
    <location>
        <begin position="186"/>
        <end position="208"/>
    </location>
</feature>
<feature type="transmembrane region" description="Helical" evidence="10">
    <location>
        <begin position="421"/>
        <end position="444"/>
    </location>
</feature>
<evidence type="ECO:0000256" key="8">
    <source>
        <dbReference type="ARBA" id="ARBA00023177"/>
    </source>
</evidence>
<evidence type="ECO:0000313" key="13">
    <source>
        <dbReference type="EMBL" id="MBV6324233.1"/>
    </source>
</evidence>
<dbReference type="Pfam" id="PF00909">
    <property type="entry name" value="Ammonium_transp"/>
    <property type="match status" value="1"/>
</dbReference>
<feature type="chain" id="PRO_5041262937" description="Ammonium transporter" evidence="11">
    <location>
        <begin position="25"/>
        <end position="522"/>
    </location>
</feature>